<dbReference type="Gene3D" id="1.10.132.60">
    <property type="entry name" value="DNA polymerase family B, C-terminal domain"/>
    <property type="match status" value="1"/>
</dbReference>
<dbReference type="PANTHER" id="PTHR10322">
    <property type="entry name" value="DNA POLYMERASE CATALYTIC SUBUNIT"/>
    <property type="match status" value="1"/>
</dbReference>
<dbReference type="Pfam" id="PF00136">
    <property type="entry name" value="DNA_pol_B"/>
    <property type="match status" value="1"/>
</dbReference>
<gene>
    <name evidence="8" type="ORF">LCGC14_2133720</name>
</gene>
<dbReference type="InterPro" id="IPR006134">
    <property type="entry name" value="DNA-dir_DNA_pol_B_multi_dom"/>
</dbReference>
<keyword evidence="5" id="KW-0238">DNA-binding</keyword>
<dbReference type="InterPro" id="IPR023211">
    <property type="entry name" value="DNA_pol_palm_dom_sf"/>
</dbReference>
<dbReference type="PANTHER" id="PTHR10322:SF23">
    <property type="entry name" value="DNA POLYMERASE DELTA CATALYTIC SUBUNIT"/>
    <property type="match status" value="1"/>
</dbReference>
<dbReference type="GO" id="GO:0000166">
    <property type="term" value="F:nucleotide binding"/>
    <property type="evidence" value="ECO:0007669"/>
    <property type="project" value="InterPro"/>
</dbReference>
<dbReference type="InterPro" id="IPR050240">
    <property type="entry name" value="DNA_pol_type-B"/>
</dbReference>
<evidence type="ECO:0000256" key="4">
    <source>
        <dbReference type="ARBA" id="ARBA00022932"/>
    </source>
</evidence>
<organism evidence="8">
    <name type="scientific">marine sediment metagenome</name>
    <dbReference type="NCBI Taxonomy" id="412755"/>
    <lineage>
        <taxon>unclassified sequences</taxon>
        <taxon>metagenomes</taxon>
        <taxon>ecological metagenomes</taxon>
    </lineage>
</organism>
<sequence length="586" mass="68966">KMTLNRKREYSVEARSIEVLGKSQKLKEINFGELSVEHRTRCIADVKDMVEMEKKLQYIPLLDGLRRLSKTKWEDYTYVSRYIDQLLLTEARNKKIILPMKPTKEDGGKDFEGAFREAFHRGRHFNVGCYDLAGAYLNAIIELCLDPANVYEEEVENSIPIEVTDRVSNKVIATYYVKQNPEAILPLVAKKLLFEKNKFKKLKNETDPNSSDYKIIEENYKLWKSISLSSWGVIGNKYFRYYDYRTTSLITSVIRGLLHFIEGELLKKGYTLEYLDTDGAIIDDKGKDISDWLNTLIQEWFQKKFGKSTKILFDYEGNYEKLFIVALTRYRGWLRRPDGTLEEKNVGLEIKRKDSTEFMKQSQKELLELILNKCSKEEAIELIKIKLEEIKNQPLKAISFSCKLSKKPEDYATEIKRGNKTFKKKPYIIVSALKNANLTKKVGELFWWVYCDERIPMAFDDETTIKNVDWAKMKERNIYNKVRVIFEAMEWWKKERGKKFLELFGEFIEKKPRKVKSKKPPKETPKKATEEKTIVCDFEQCMKNLKGICIATEVWNCPKNNESSVYEEPELLKKDNEKPIESYYEE</sequence>
<evidence type="ECO:0000256" key="1">
    <source>
        <dbReference type="ARBA" id="ARBA00012417"/>
    </source>
</evidence>
<proteinExistence type="predicted"/>
<evidence type="ECO:0000256" key="6">
    <source>
        <dbReference type="ARBA" id="ARBA00049244"/>
    </source>
</evidence>
<dbReference type="Gene3D" id="1.10.287.690">
    <property type="entry name" value="Helix hairpin bin"/>
    <property type="match status" value="1"/>
</dbReference>
<dbReference type="InterPro" id="IPR043502">
    <property type="entry name" value="DNA/RNA_pol_sf"/>
</dbReference>
<keyword evidence="4" id="KW-0239">DNA-directed DNA polymerase</keyword>
<dbReference type="SUPFAM" id="SSF56672">
    <property type="entry name" value="DNA/RNA polymerases"/>
    <property type="match status" value="1"/>
</dbReference>
<feature type="domain" description="DNA-directed DNA polymerase family B multifunctional" evidence="7">
    <location>
        <begin position="82"/>
        <end position="414"/>
    </location>
</feature>
<keyword evidence="2" id="KW-0808">Transferase</keyword>
<evidence type="ECO:0000256" key="5">
    <source>
        <dbReference type="ARBA" id="ARBA00023125"/>
    </source>
</evidence>
<dbReference type="EMBL" id="LAZR01026819">
    <property type="protein sequence ID" value="KKL67565.1"/>
    <property type="molecule type" value="Genomic_DNA"/>
</dbReference>
<evidence type="ECO:0000313" key="8">
    <source>
        <dbReference type="EMBL" id="KKL67565.1"/>
    </source>
</evidence>
<comment type="catalytic activity">
    <reaction evidence="6">
        <text>DNA(n) + a 2'-deoxyribonucleoside 5'-triphosphate = DNA(n+1) + diphosphate</text>
        <dbReference type="Rhea" id="RHEA:22508"/>
        <dbReference type="Rhea" id="RHEA-COMP:17339"/>
        <dbReference type="Rhea" id="RHEA-COMP:17340"/>
        <dbReference type="ChEBI" id="CHEBI:33019"/>
        <dbReference type="ChEBI" id="CHEBI:61560"/>
        <dbReference type="ChEBI" id="CHEBI:173112"/>
        <dbReference type="EC" id="2.7.7.7"/>
    </reaction>
</comment>
<dbReference type="GO" id="GO:0003677">
    <property type="term" value="F:DNA binding"/>
    <property type="evidence" value="ECO:0007669"/>
    <property type="project" value="UniProtKB-KW"/>
</dbReference>
<dbReference type="EC" id="2.7.7.7" evidence="1"/>
<feature type="non-terminal residue" evidence="8">
    <location>
        <position position="1"/>
    </location>
</feature>
<dbReference type="InterPro" id="IPR042087">
    <property type="entry name" value="DNA_pol_B_thumb"/>
</dbReference>
<dbReference type="GO" id="GO:0003887">
    <property type="term" value="F:DNA-directed DNA polymerase activity"/>
    <property type="evidence" value="ECO:0007669"/>
    <property type="project" value="UniProtKB-KW"/>
</dbReference>
<comment type="caution">
    <text evidence="8">The sequence shown here is derived from an EMBL/GenBank/DDBJ whole genome shotgun (WGS) entry which is preliminary data.</text>
</comment>
<keyword evidence="3" id="KW-0548">Nucleotidyltransferase</keyword>
<dbReference type="Gene3D" id="3.90.1600.10">
    <property type="entry name" value="Palm domain of DNA polymerase"/>
    <property type="match status" value="1"/>
</dbReference>
<reference evidence="8" key="1">
    <citation type="journal article" date="2015" name="Nature">
        <title>Complex archaea that bridge the gap between prokaryotes and eukaryotes.</title>
        <authorList>
            <person name="Spang A."/>
            <person name="Saw J.H."/>
            <person name="Jorgensen S.L."/>
            <person name="Zaremba-Niedzwiedzka K."/>
            <person name="Martijn J."/>
            <person name="Lind A.E."/>
            <person name="van Eijk R."/>
            <person name="Schleper C."/>
            <person name="Guy L."/>
            <person name="Ettema T.J."/>
        </authorList>
    </citation>
    <scope>NUCLEOTIDE SEQUENCE</scope>
</reference>
<evidence type="ECO:0000259" key="7">
    <source>
        <dbReference type="Pfam" id="PF00136"/>
    </source>
</evidence>
<dbReference type="AlphaFoldDB" id="A0A0F9GDM2"/>
<dbReference type="GO" id="GO:0006261">
    <property type="term" value="P:DNA-templated DNA replication"/>
    <property type="evidence" value="ECO:0007669"/>
    <property type="project" value="TreeGrafter"/>
</dbReference>
<evidence type="ECO:0000256" key="3">
    <source>
        <dbReference type="ARBA" id="ARBA00022695"/>
    </source>
</evidence>
<accession>A0A0F9GDM2</accession>
<protein>
    <recommendedName>
        <fullName evidence="1">DNA-directed DNA polymerase</fullName>
        <ecNumber evidence="1">2.7.7.7</ecNumber>
    </recommendedName>
</protein>
<name>A0A0F9GDM2_9ZZZZ</name>
<evidence type="ECO:0000256" key="2">
    <source>
        <dbReference type="ARBA" id="ARBA00022679"/>
    </source>
</evidence>